<name>A0A2G9YD39_9BACT</name>
<dbReference type="EMBL" id="PCRH01000035">
    <property type="protein sequence ID" value="PIP17134.1"/>
    <property type="molecule type" value="Genomic_DNA"/>
</dbReference>
<dbReference type="SMART" id="SM01118">
    <property type="entry name" value="CYTH"/>
    <property type="match status" value="1"/>
</dbReference>
<proteinExistence type="predicted"/>
<dbReference type="SUPFAM" id="SSF55154">
    <property type="entry name" value="CYTH-like phosphatases"/>
    <property type="match status" value="1"/>
</dbReference>
<dbReference type="InterPro" id="IPR033469">
    <property type="entry name" value="CYTH-like_dom_sf"/>
</dbReference>
<dbReference type="Pfam" id="PF01928">
    <property type="entry name" value="CYTH"/>
    <property type="match status" value="1"/>
</dbReference>
<gene>
    <name evidence="2" type="primary">cyaB</name>
    <name evidence="2" type="ORF">COX44_01565</name>
</gene>
<evidence type="ECO:0000313" key="2">
    <source>
        <dbReference type="EMBL" id="PIP17134.1"/>
    </source>
</evidence>
<reference evidence="2 3" key="1">
    <citation type="submission" date="2017-09" db="EMBL/GenBank/DDBJ databases">
        <title>Depth-based differentiation of microbial function through sediment-hosted aquifers and enrichment of novel symbionts in the deep terrestrial subsurface.</title>
        <authorList>
            <person name="Probst A.J."/>
            <person name="Ladd B."/>
            <person name="Jarett J.K."/>
            <person name="Geller-Mcgrath D.E."/>
            <person name="Sieber C.M."/>
            <person name="Emerson J.B."/>
            <person name="Anantharaman K."/>
            <person name="Thomas B.C."/>
            <person name="Malmstrom R."/>
            <person name="Stieglmeier M."/>
            <person name="Klingl A."/>
            <person name="Woyke T."/>
            <person name="Ryan C.M."/>
            <person name="Banfield J.F."/>
        </authorList>
    </citation>
    <scope>NUCLEOTIDE SEQUENCE [LARGE SCALE GENOMIC DNA]</scope>
    <source>
        <strain evidence="2">CG23_combo_of_CG06-09_8_20_14_all_37_13</strain>
    </source>
</reference>
<dbReference type="NCBIfam" id="TIGR00318">
    <property type="entry name" value="cyaB"/>
    <property type="match status" value="1"/>
</dbReference>
<organism evidence="2 3">
    <name type="scientific">Candidatus Portnoybacteria bacterium CG23_combo_of_CG06-09_8_20_14_all_37_13</name>
    <dbReference type="NCBI Taxonomy" id="1974819"/>
    <lineage>
        <taxon>Bacteria</taxon>
        <taxon>Candidatus Portnoyibacteriota</taxon>
    </lineage>
</organism>
<dbReference type="PROSITE" id="PS51707">
    <property type="entry name" value="CYTH"/>
    <property type="match status" value="1"/>
</dbReference>
<protein>
    <submittedName>
        <fullName evidence="2">Class IV adenylate cyclase</fullName>
    </submittedName>
</protein>
<dbReference type="PANTHER" id="PTHR21028:SF2">
    <property type="entry name" value="CYTH DOMAIN-CONTAINING PROTEIN"/>
    <property type="match status" value="1"/>
</dbReference>
<accession>A0A2G9YD39</accession>
<dbReference type="InterPro" id="IPR008173">
    <property type="entry name" value="Adenylyl_cyclase_CyaB"/>
</dbReference>
<dbReference type="InterPro" id="IPR023577">
    <property type="entry name" value="CYTH_domain"/>
</dbReference>
<dbReference type="Proteomes" id="UP000231480">
    <property type="component" value="Unassembled WGS sequence"/>
</dbReference>
<dbReference type="AlphaFoldDB" id="A0A2G9YD39"/>
<dbReference type="Gene3D" id="2.40.320.10">
    <property type="entry name" value="Hypothetical Protein Pfu-838710-001"/>
    <property type="match status" value="1"/>
</dbReference>
<feature type="domain" description="CYTH" evidence="1">
    <location>
        <begin position="5"/>
        <end position="162"/>
    </location>
</feature>
<evidence type="ECO:0000313" key="3">
    <source>
        <dbReference type="Proteomes" id="UP000231480"/>
    </source>
</evidence>
<dbReference type="PANTHER" id="PTHR21028">
    <property type="entry name" value="SI:CH211-156B7.4"/>
    <property type="match status" value="1"/>
</dbReference>
<sequence length="167" mass="19562">MSSTKIEVEIRAYAPRNIIQKLQQIGAKKIAESSQRDEYYLFKEGFIFRIRNNQTFTIKANVDNRDNGWYEWESDVKNTKGLSKILLQCGFKLFGVVAKNRIKYEFQDFEINIDKVRGLGNFIEVELLALNKDQGLKIIKSFLYSLGIKKLIHKGYINIMRDKDKNK</sequence>
<comment type="caution">
    <text evidence="2">The sequence shown here is derived from an EMBL/GenBank/DDBJ whole genome shotgun (WGS) entry which is preliminary data.</text>
</comment>
<evidence type="ECO:0000259" key="1">
    <source>
        <dbReference type="PROSITE" id="PS51707"/>
    </source>
</evidence>